<dbReference type="AlphaFoldDB" id="A0A9D2SMB5"/>
<organism evidence="1 2">
    <name type="scientific">Candidatus Fusicatenibacter intestinigallinarum</name>
    <dbReference type="NCBI Taxonomy" id="2838598"/>
    <lineage>
        <taxon>Bacteria</taxon>
        <taxon>Bacillati</taxon>
        <taxon>Bacillota</taxon>
        <taxon>Clostridia</taxon>
        <taxon>Lachnospirales</taxon>
        <taxon>Lachnospiraceae</taxon>
        <taxon>Fusicatenibacter</taxon>
    </lineage>
</organism>
<dbReference type="Proteomes" id="UP000823849">
    <property type="component" value="Unassembled WGS sequence"/>
</dbReference>
<name>A0A9D2SMB5_9FIRM</name>
<evidence type="ECO:0000313" key="1">
    <source>
        <dbReference type="EMBL" id="HJC15836.1"/>
    </source>
</evidence>
<comment type="caution">
    <text evidence="1">The sequence shown here is derived from an EMBL/GenBank/DDBJ whole genome shotgun (WGS) entry which is preliminary data.</text>
</comment>
<reference evidence="1" key="2">
    <citation type="submission" date="2021-04" db="EMBL/GenBank/DDBJ databases">
        <authorList>
            <person name="Gilroy R."/>
        </authorList>
    </citation>
    <scope>NUCLEOTIDE SEQUENCE</scope>
    <source>
        <strain evidence="1">CHK185-5351</strain>
    </source>
</reference>
<protein>
    <submittedName>
        <fullName evidence="1">Pyridoxamine 5'-phosphate oxidase family protein</fullName>
    </submittedName>
</protein>
<proteinExistence type="predicted"/>
<gene>
    <name evidence="1" type="ORF">H9705_08430</name>
</gene>
<accession>A0A9D2SMB5</accession>
<dbReference type="PANTHER" id="PTHR34071">
    <property type="entry name" value="5-NITROIMIDAZOLE ANTIBIOTICS RESISTANCE PROTEIN, NIMA-FAMILY-RELATED PROTEIN-RELATED"/>
    <property type="match status" value="1"/>
</dbReference>
<dbReference type="Pfam" id="PF12900">
    <property type="entry name" value="Pyridox_ox_2"/>
    <property type="match status" value="1"/>
</dbReference>
<sequence length="167" mass="19094">MFREMRRKKQALSPEACAEVLNRGTSGVLALQGDEEYPYAVPLSYVYDGDRLYFHCAKSGHKLDAIRRDPKASFCVIDQDQIVPEEYTTYFRSVIVFGTVRIMEEESEKRAAIEKLALKYAPKDSGENRRKAIEREWAPLCMLEMTVSHLSGKEAVELVRERRGAGK</sequence>
<dbReference type="SUPFAM" id="SSF50475">
    <property type="entry name" value="FMN-binding split barrel"/>
    <property type="match status" value="1"/>
</dbReference>
<evidence type="ECO:0000313" key="2">
    <source>
        <dbReference type="Proteomes" id="UP000823849"/>
    </source>
</evidence>
<dbReference type="Gene3D" id="2.30.110.10">
    <property type="entry name" value="Electron Transport, Fmn-binding Protein, Chain A"/>
    <property type="match status" value="1"/>
</dbReference>
<dbReference type="InterPro" id="IPR012349">
    <property type="entry name" value="Split_barrel_FMN-bd"/>
</dbReference>
<dbReference type="InterPro" id="IPR024747">
    <property type="entry name" value="Pyridox_Oxase-rel"/>
</dbReference>
<dbReference type="PANTHER" id="PTHR34071:SF2">
    <property type="entry name" value="FLAVIN-NUCLEOTIDE-BINDING PROTEIN"/>
    <property type="match status" value="1"/>
</dbReference>
<reference evidence="1" key="1">
    <citation type="journal article" date="2021" name="PeerJ">
        <title>Extensive microbial diversity within the chicken gut microbiome revealed by metagenomics and culture.</title>
        <authorList>
            <person name="Gilroy R."/>
            <person name="Ravi A."/>
            <person name="Getino M."/>
            <person name="Pursley I."/>
            <person name="Horton D.L."/>
            <person name="Alikhan N.F."/>
            <person name="Baker D."/>
            <person name="Gharbi K."/>
            <person name="Hall N."/>
            <person name="Watson M."/>
            <person name="Adriaenssens E.M."/>
            <person name="Foster-Nyarko E."/>
            <person name="Jarju S."/>
            <person name="Secka A."/>
            <person name="Antonio M."/>
            <person name="Oren A."/>
            <person name="Chaudhuri R.R."/>
            <person name="La Ragione R."/>
            <person name="Hildebrand F."/>
            <person name="Pallen M.J."/>
        </authorList>
    </citation>
    <scope>NUCLEOTIDE SEQUENCE</scope>
    <source>
        <strain evidence="1">CHK185-5351</strain>
    </source>
</reference>
<dbReference type="EMBL" id="DWWU01000036">
    <property type="protein sequence ID" value="HJC15836.1"/>
    <property type="molecule type" value="Genomic_DNA"/>
</dbReference>